<proteinExistence type="predicted"/>
<protein>
    <submittedName>
        <fullName evidence="1">Uncharacterized protein</fullName>
    </submittedName>
</protein>
<dbReference type="GeneID" id="26613330"/>
<dbReference type="RefSeq" id="YP_009194391.1">
    <property type="nucleotide sequence ID" value="NC_028750.1"/>
</dbReference>
<dbReference type="KEGG" id="vg:26613330"/>
<accession>A0A0K1LPG4</accession>
<evidence type="ECO:0000313" key="1">
    <source>
        <dbReference type="EMBL" id="AKU44451.1"/>
    </source>
</evidence>
<sequence length="131" mass="15614">MSVSHQVIVSQKYDYPNLLRCVQAIRDHFSKQDNIVIKEITLSKSLDCFNIYFTYDNEQRRLFICELMDMYYDMEYNPIPKNGIYFSINVWGESQKIMDLVKETVYTVITSSDTVYERPNDAYESRFTLVK</sequence>
<organism evidence="1 2">
    <name type="scientific">Klebsiella phage Matisse</name>
    <dbReference type="NCBI Taxonomy" id="1675607"/>
    <lineage>
        <taxon>Viruses</taxon>
        <taxon>Duplodnaviria</taxon>
        <taxon>Heunggongvirae</taxon>
        <taxon>Uroviricota</taxon>
        <taxon>Caudoviricetes</taxon>
        <taxon>Pantevenvirales</taxon>
        <taxon>Straboviridae</taxon>
        <taxon>Slopekvirus</taxon>
        <taxon>Slopekvirus matisse</taxon>
    </lineage>
</organism>
<dbReference type="Proteomes" id="UP000203408">
    <property type="component" value="Segment"/>
</dbReference>
<reference evidence="1 2" key="1">
    <citation type="journal article" date="2015" name="Genome Announc.">
        <title>Complete Genome Sequence of Carbapenemase-Producing Klebsiella pneumoniae Myophage Matisse.</title>
        <authorList>
            <person name="Provasek V.E."/>
            <person name="Lessor L.E."/>
            <person name="Cahill J.L."/>
            <person name="Rasche E.S."/>
            <person name="Kuty Everett G.F."/>
        </authorList>
    </citation>
    <scope>NUCLEOTIDE SEQUENCE [LARGE SCALE GENOMIC DNA]</scope>
</reference>
<dbReference type="EMBL" id="KT001918">
    <property type="protein sequence ID" value="AKU44451.1"/>
    <property type="molecule type" value="Genomic_DNA"/>
</dbReference>
<keyword evidence="2" id="KW-1185">Reference proteome</keyword>
<gene>
    <name evidence="1" type="ORF">CPT_Matisse147</name>
</gene>
<evidence type="ECO:0000313" key="2">
    <source>
        <dbReference type="Proteomes" id="UP000203408"/>
    </source>
</evidence>
<name>A0A0K1LPG4_9CAUD</name>